<dbReference type="InterPro" id="IPR058525">
    <property type="entry name" value="DUF8212"/>
</dbReference>
<name>A0A395NEU7_TRIAR</name>
<dbReference type="OrthoDB" id="20872at2759"/>
<organism evidence="3 4">
    <name type="scientific">Trichoderma arundinaceum</name>
    <dbReference type="NCBI Taxonomy" id="490622"/>
    <lineage>
        <taxon>Eukaryota</taxon>
        <taxon>Fungi</taxon>
        <taxon>Dikarya</taxon>
        <taxon>Ascomycota</taxon>
        <taxon>Pezizomycotina</taxon>
        <taxon>Sordariomycetes</taxon>
        <taxon>Hypocreomycetidae</taxon>
        <taxon>Hypocreales</taxon>
        <taxon>Hypocreaceae</taxon>
        <taxon>Trichoderma</taxon>
    </lineage>
</organism>
<comment type="caution">
    <text evidence="3">The sequence shown here is derived from an EMBL/GenBank/DDBJ whole genome shotgun (WGS) entry which is preliminary data.</text>
</comment>
<keyword evidence="4" id="KW-1185">Reference proteome</keyword>
<dbReference type="PANTHER" id="PTHR10622">
    <property type="entry name" value="HET DOMAIN-CONTAINING PROTEIN"/>
    <property type="match status" value="1"/>
</dbReference>
<protein>
    <submittedName>
        <fullName evidence="3">Het domain-containing</fullName>
    </submittedName>
</protein>
<reference evidence="3 4" key="1">
    <citation type="journal article" date="2018" name="PLoS Pathog.">
        <title>Evolution of structural diversity of trichothecenes, a family of toxins produced by plant pathogenic and entomopathogenic fungi.</title>
        <authorList>
            <person name="Proctor R.H."/>
            <person name="McCormick S.P."/>
            <person name="Kim H.S."/>
            <person name="Cardoza R.E."/>
            <person name="Stanley A.M."/>
            <person name="Lindo L."/>
            <person name="Kelly A."/>
            <person name="Brown D.W."/>
            <person name="Lee T."/>
            <person name="Vaughan M.M."/>
            <person name="Alexander N.J."/>
            <person name="Busman M."/>
            <person name="Gutierrez S."/>
        </authorList>
    </citation>
    <scope>NUCLEOTIDE SEQUENCE [LARGE SCALE GENOMIC DNA]</scope>
    <source>
        <strain evidence="3 4">IBT 40837</strain>
    </source>
</reference>
<dbReference type="AlphaFoldDB" id="A0A395NEU7"/>
<dbReference type="InterPro" id="IPR010730">
    <property type="entry name" value="HET"/>
</dbReference>
<feature type="domain" description="DUF8212" evidence="2">
    <location>
        <begin position="219"/>
        <end position="242"/>
    </location>
</feature>
<accession>A0A395NEU7</accession>
<evidence type="ECO:0000313" key="3">
    <source>
        <dbReference type="EMBL" id="RFU74652.1"/>
    </source>
</evidence>
<evidence type="ECO:0000259" key="1">
    <source>
        <dbReference type="Pfam" id="PF06985"/>
    </source>
</evidence>
<dbReference type="PANTHER" id="PTHR10622:SF10">
    <property type="entry name" value="HET DOMAIN-CONTAINING PROTEIN"/>
    <property type="match status" value="1"/>
</dbReference>
<dbReference type="Pfam" id="PF06985">
    <property type="entry name" value="HET"/>
    <property type="match status" value="1"/>
</dbReference>
<dbReference type="EMBL" id="PXOA01000513">
    <property type="protein sequence ID" value="RFU74652.1"/>
    <property type="molecule type" value="Genomic_DNA"/>
</dbReference>
<sequence length="617" mass="70731">MRLLNTETYEITEFFDDSIPEYAILSHTWGLEELTYQDIQSVELARRKKAQGFAKVEGACALANSEGFAYIWIDTCCIDKTSSAELSEAINSMYSWYRRSSICYAYLIDADHCFSPEFRGSRWFTRGWTLQELIAPSEVVFYSRRWRLLGRKSLLKGVISEITGIDISVLAGADPSLITVARKMSWASRRTTTRVEDTAYCLMGLFSVSMPLIYGEGKNAFFRLQEEIIKSVDDQSIFAWTVPELEHSDQRFYGLLAESPGAFKVTGKLVSPFATSHSSRHTTRVVNNSLQTEMLIQPQTLIQYVEDSADYRMTRGRHCLAALNCRFSFSGNVSPCIDLWSLDEDNSQFARINPWLLREVKLDSSAVSLRFEQRSASLTSSPQLWLYQIMTSVGQFFRDFEPWDFRLVTVSQKPRESIPIGFSLQLLSDEISTHEGVPVDRWYSNDRLLQRAYHSGYKSQEDIPIGITMAPANGKSRSRREDCITRVTEGVVRIGLSETRQRGSPDGAANHGVLQPLSRRNPAQFVALVLGVDIIYSQKTEDWQREPWCRLVALEEDMPLKDFQYRIDWKEEQRSEYICPLLDSSLVAKVVMLQGDKLYTVQLKYTHKSNSASWWMW</sequence>
<dbReference type="Pfam" id="PF26640">
    <property type="entry name" value="DUF8212"/>
    <property type="match status" value="1"/>
</dbReference>
<evidence type="ECO:0000259" key="2">
    <source>
        <dbReference type="Pfam" id="PF26640"/>
    </source>
</evidence>
<evidence type="ECO:0000313" key="4">
    <source>
        <dbReference type="Proteomes" id="UP000266272"/>
    </source>
</evidence>
<feature type="domain" description="Heterokaryon incompatibility" evidence="1">
    <location>
        <begin position="22"/>
        <end position="111"/>
    </location>
</feature>
<proteinExistence type="predicted"/>
<dbReference type="Proteomes" id="UP000266272">
    <property type="component" value="Unassembled WGS sequence"/>
</dbReference>
<dbReference type="STRING" id="490622.A0A395NEU7"/>
<gene>
    <name evidence="3" type="ORF">TARUN_7597</name>
</gene>